<dbReference type="PANTHER" id="PTHR37984">
    <property type="entry name" value="PROTEIN CBG26694"/>
    <property type="match status" value="1"/>
</dbReference>
<evidence type="ECO:0000313" key="3">
    <source>
        <dbReference type="Proteomes" id="UP000765509"/>
    </source>
</evidence>
<dbReference type="InterPro" id="IPR043502">
    <property type="entry name" value="DNA/RNA_pol_sf"/>
</dbReference>
<dbReference type="InterPro" id="IPR043128">
    <property type="entry name" value="Rev_trsase/Diguanyl_cyclase"/>
</dbReference>
<reference evidence="2" key="1">
    <citation type="submission" date="2021-03" db="EMBL/GenBank/DDBJ databases">
        <title>Draft genome sequence of rust myrtle Austropuccinia psidii MF-1, a brazilian biotype.</title>
        <authorList>
            <person name="Quecine M.C."/>
            <person name="Pachon D.M.R."/>
            <person name="Bonatelli M.L."/>
            <person name="Correr F.H."/>
            <person name="Franceschini L.M."/>
            <person name="Leite T.F."/>
            <person name="Margarido G.R.A."/>
            <person name="Almeida C.A."/>
            <person name="Ferrarezi J.A."/>
            <person name="Labate C.A."/>
        </authorList>
    </citation>
    <scope>NUCLEOTIDE SEQUENCE</scope>
    <source>
        <strain evidence="2">MF-1</strain>
    </source>
</reference>
<name>A0A9Q3DYM7_9BASI</name>
<evidence type="ECO:0000259" key="1">
    <source>
        <dbReference type="Pfam" id="PF00078"/>
    </source>
</evidence>
<dbReference type="CDD" id="cd01647">
    <property type="entry name" value="RT_LTR"/>
    <property type="match status" value="1"/>
</dbReference>
<dbReference type="OrthoDB" id="6776860at2759"/>
<keyword evidence="3" id="KW-1185">Reference proteome</keyword>
<sequence>MKEELIEILFQYREAFASDNELPGAIKGHEVDIMLNVERPYPPLLRRPDYPASPRAREALESHSNELKKLGVLRKVGHNEEVEVTTPVIINWNNDKSRMVGDFRALNTYTIPDRYPIPRIHETLTQLSKAKFITSMDALKFFHQNVLTPHSRKLLRIIAHCGIYEYLRMPFTINHAPSHYQRMMNTIFPYELSEGWLIIYIDDIIIFSETWQLHLEILSLVLMKMLQVNMKISLKKCNFGFHELKALGHVVSRLRLGVDKNKVAEVLLKQIPITRKKFCLS</sequence>
<accession>A0A9Q3DYM7</accession>
<dbReference type="SUPFAM" id="SSF56672">
    <property type="entry name" value="DNA/RNA polymerases"/>
    <property type="match status" value="1"/>
</dbReference>
<dbReference type="EMBL" id="AVOT02020145">
    <property type="protein sequence ID" value="MBW0508127.1"/>
    <property type="molecule type" value="Genomic_DNA"/>
</dbReference>
<dbReference type="Proteomes" id="UP000765509">
    <property type="component" value="Unassembled WGS sequence"/>
</dbReference>
<dbReference type="InterPro" id="IPR000477">
    <property type="entry name" value="RT_dom"/>
</dbReference>
<dbReference type="PANTHER" id="PTHR37984:SF5">
    <property type="entry name" value="PROTEIN NYNRIN-LIKE"/>
    <property type="match status" value="1"/>
</dbReference>
<dbReference type="Gene3D" id="3.30.70.270">
    <property type="match status" value="1"/>
</dbReference>
<protein>
    <recommendedName>
        <fullName evidence="1">Reverse transcriptase domain-containing protein</fullName>
    </recommendedName>
</protein>
<comment type="caution">
    <text evidence="2">The sequence shown here is derived from an EMBL/GenBank/DDBJ whole genome shotgun (WGS) entry which is preliminary data.</text>
</comment>
<dbReference type="Pfam" id="PF00078">
    <property type="entry name" value="RVT_1"/>
    <property type="match status" value="1"/>
</dbReference>
<feature type="domain" description="Reverse transcriptase" evidence="1">
    <location>
        <begin position="95"/>
        <end position="250"/>
    </location>
</feature>
<dbReference type="AlphaFoldDB" id="A0A9Q3DYM7"/>
<dbReference type="InterPro" id="IPR050951">
    <property type="entry name" value="Retrovirus_Pol_polyprotein"/>
</dbReference>
<evidence type="ECO:0000313" key="2">
    <source>
        <dbReference type="EMBL" id="MBW0508127.1"/>
    </source>
</evidence>
<proteinExistence type="predicted"/>
<organism evidence="2 3">
    <name type="scientific">Austropuccinia psidii MF-1</name>
    <dbReference type="NCBI Taxonomy" id="1389203"/>
    <lineage>
        <taxon>Eukaryota</taxon>
        <taxon>Fungi</taxon>
        <taxon>Dikarya</taxon>
        <taxon>Basidiomycota</taxon>
        <taxon>Pucciniomycotina</taxon>
        <taxon>Pucciniomycetes</taxon>
        <taxon>Pucciniales</taxon>
        <taxon>Sphaerophragmiaceae</taxon>
        <taxon>Austropuccinia</taxon>
    </lineage>
</organism>
<gene>
    <name evidence="2" type="ORF">O181_047842</name>
</gene>
<dbReference type="Gene3D" id="3.10.10.10">
    <property type="entry name" value="HIV Type 1 Reverse Transcriptase, subunit A, domain 1"/>
    <property type="match status" value="1"/>
</dbReference>